<evidence type="ECO:0000313" key="4">
    <source>
        <dbReference type="Proteomes" id="UP000287330"/>
    </source>
</evidence>
<dbReference type="InterPro" id="IPR041215">
    <property type="entry name" value="FlgO_dom"/>
</dbReference>
<evidence type="ECO:0000259" key="2">
    <source>
        <dbReference type="Pfam" id="PF17680"/>
    </source>
</evidence>
<dbReference type="PIRSF" id="PIRSF028688">
    <property type="entry name" value="UCP_imp_028688"/>
    <property type="match status" value="1"/>
</dbReference>
<gene>
    <name evidence="3" type="ORF">CWE25_07690</name>
</gene>
<dbReference type="AlphaFoldDB" id="A0A432XYP8"/>
<protein>
    <recommendedName>
        <fullName evidence="2">FlgO domain-containing protein</fullName>
    </recommendedName>
</protein>
<organism evidence="3 4">
    <name type="scientific">Idiomarina fontislapidosi</name>
    <dbReference type="NCBI Taxonomy" id="263723"/>
    <lineage>
        <taxon>Bacteria</taxon>
        <taxon>Pseudomonadati</taxon>
        <taxon>Pseudomonadota</taxon>
        <taxon>Gammaproteobacteria</taxon>
        <taxon>Alteromonadales</taxon>
        <taxon>Idiomarinaceae</taxon>
        <taxon>Idiomarina</taxon>
    </lineage>
</organism>
<dbReference type="EMBL" id="PIPV01000005">
    <property type="protein sequence ID" value="RUO53763.1"/>
    <property type="molecule type" value="Genomic_DNA"/>
</dbReference>
<accession>A0A432XYP8</accession>
<evidence type="ECO:0000313" key="3">
    <source>
        <dbReference type="EMBL" id="RUO53763.1"/>
    </source>
</evidence>
<proteinExistence type="predicted"/>
<sequence length="186" mass="20456">MRLLLMVAMTFVLASCTVLPKPEAKAEFGSGSAAPAPTNSFSRQLAEQLVSNSQIDLAKTHIAVSDFVGVQSAYNKATPFAQVMSEQLRGELAFRHLPIIDFKTTEFIRVTPQGDFALTRDYLEIDEILPITHVVVGTYSHYRDGVLANARLVDINSKHVVSVGSVYIPSAIIERLDEPNTQPIIR</sequence>
<dbReference type="Proteomes" id="UP000287330">
    <property type="component" value="Unassembled WGS sequence"/>
</dbReference>
<feature type="domain" description="FlgO" evidence="2">
    <location>
        <begin position="43"/>
        <end position="170"/>
    </location>
</feature>
<keyword evidence="1" id="KW-0732">Signal</keyword>
<dbReference type="PROSITE" id="PS51257">
    <property type="entry name" value="PROKAR_LIPOPROTEIN"/>
    <property type="match status" value="1"/>
</dbReference>
<reference evidence="4" key="1">
    <citation type="journal article" date="2018" name="Front. Microbiol.">
        <title>Genome-Based Analysis Reveals the Taxonomy and Diversity of the Family Idiomarinaceae.</title>
        <authorList>
            <person name="Liu Y."/>
            <person name="Lai Q."/>
            <person name="Shao Z."/>
        </authorList>
    </citation>
    <scope>NUCLEOTIDE SEQUENCE [LARGE SCALE GENOMIC DNA]</scope>
    <source>
        <strain evidence="4">F23</strain>
    </source>
</reference>
<feature type="chain" id="PRO_5019152842" description="FlgO domain-containing protein" evidence="1">
    <location>
        <begin position="21"/>
        <end position="186"/>
    </location>
</feature>
<feature type="signal peptide" evidence="1">
    <location>
        <begin position="1"/>
        <end position="20"/>
    </location>
</feature>
<keyword evidence="4" id="KW-1185">Reference proteome</keyword>
<dbReference type="OrthoDB" id="6116374at2"/>
<comment type="caution">
    <text evidence="3">The sequence shown here is derived from an EMBL/GenBank/DDBJ whole genome shotgun (WGS) entry which is preliminary data.</text>
</comment>
<name>A0A432XYP8_9GAMM</name>
<dbReference type="Pfam" id="PF17680">
    <property type="entry name" value="FlgO"/>
    <property type="match status" value="1"/>
</dbReference>
<dbReference type="InterPro" id="IPR014549">
    <property type="entry name" value="FlgO"/>
</dbReference>
<evidence type="ECO:0000256" key="1">
    <source>
        <dbReference type="SAM" id="SignalP"/>
    </source>
</evidence>